<evidence type="ECO:0000313" key="3">
    <source>
        <dbReference type="EMBL" id="KAL3318239.1"/>
    </source>
</evidence>
<feature type="signal peptide" evidence="1">
    <location>
        <begin position="1"/>
        <end position="17"/>
    </location>
</feature>
<comment type="caution">
    <text evidence="3">The sequence shown here is derived from an EMBL/GenBank/DDBJ whole genome shotgun (WGS) entry which is preliminary data.</text>
</comment>
<evidence type="ECO:0000313" key="4">
    <source>
        <dbReference type="Proteomes" id="UP001626550"/>
    </source>
</evidence>
<dbReference type="Proteomes" id="UP001626550">
    <property type="component" value="Unassembled WGS sequence"/>
</dbReference>
<feature type="chain" id="PRO_5044882618" description="Ig-like domain-containing protein" evidence="1">
    <location>
        <begin position="18"/>
        <end position="188"/>
    </location>
</feature>
<keyword evidence="1" id="KW-0732">Signal</keyword>
<dbReference type="InterPro" id="IPR003599">
    <property type="entry name" value="Ig_sub"/>
</dbReference>
<dbReference type="InterPro" id="IPR007110">
    <property type="entry name" value="Ig-like_dom"/>
</dbReference>
<gene>
    <name evidence="3" type="ORF">Ciccas_003100</name>
</gene>
<dbReference type="EMBL" id="JBJKFK010000269">
    <property type="protein sequence ID" value="KAL3318239.1"/>
    <property type="molecule type" value="Genomic_DNA"/>
</dbReference>
<dbReference type="SMART" id="SM00409">
    <property type="entry name" value="IG"/>
    <property type="match status" value="1"/>
</dbReference>
<keyword evidence="4" id="KW-1185">Reference proteome</keyword>
<dbReference type="Gene3D" id="2.60.40.10">
    <property type="entry name" value="Immunoglobulins"/>
    <property type="match status" value="1"/>
</dbReference>
<name>A0ABD2QFC8_9PLAT</name>
<dbReference type="PROSITE" id="PS50835">
    <property type="entry name" value="IG_LIKE"/>
    <property type="match status" value="1"/>
</dbReference>
<dbReference type="Pfam" id="PF07679">
    <property type="entry name" value="I-set"/>
    <property type="match status" value="1"/>
</dbReference>
<dbReference type="InterPro" id="IPR013098">
    <property type="entry name" value="Ig_I-set"/>
</dbReference>
<evidence type="ECO:0000256" key="1">
    <source>
        <dbReference type="SAM" id="SignalP"/>
    </source>
</evidence>
<reference evidence="3 4" key="1">
    <citation type="submission" date="2024-11" db="EMBL/GenBank/DDBJ databases">
        <title>Adaptive evolution of stress response genes in parasites aligns with host niche diversity.</title>
        <authorList>
            <person name="Hahn C."/>
            <person name="Resl P."/>
        </authorList>
    </citation>
    <scope>NUCLEOTIDE SEQUENCE [LARGE SCALE GENOMIC DNA]</scope>
    <source>
        <strain evidence="3">EGGRZ-B1_66</strain>
        <tissue evidence="3">Body</tissue>
    </source>
</reference>
<dbReference type="InterPro" id="IPR036179">
    <property type="entry name" value="Ig-like_dom_sf"/>
</dbReference>
<protein>
    <recommendedName>
        <fullName evidence="2">Ig-like domain-containing protein</fullName>
    </recommendedName>
</protein>
<dbReference type="AlphaFoldDB" id="A0ABD2QFC8"/>
<accession>A0ABD2QFC8</accession>
<feature type="domain" description="Ig-like" evidence="2">
    <location>
        <begin position="56"/>
        <end position="162"/>
    </location>
</feature>
<dbReference type="SUPFAM" id="SSF48726">
    <property type="entry name" value="Immunoglobulin"/>
    <property type="match status" value="1"/>
</dbReference>
<dbReference type="InterPro" id="IPR013783">
    <property type="entry name" value="Ig-like_fold"/>
</dbReference>
<organism evidence="3 4">
    <name type="scientific">Cichlidogyrus casuarinus</name>
    <dbReference type="NCBI Taxonomy" id="1844966"/>
    <lineage>
        <taxon>Eukaryota</taxon>
        <taxon>Metazoa</taxon>
        <taxon>Spiralia</taxon>
        <taxon>Lophotrochozoa</taxon>
        <taxon>Platyhelminthes</taxon>
        <taxon>Monogenea</taxon>
        <taxon>Monopisthocotylea</taxon>
        <taxon>Dactylogyridea</taxon>
        <taxon>Ancyrocephalidae</taxon>
        <taxon>Cichlidogyrus</taxon>
    </lineage>
</organism>
<sequence length="188" mass="21128">MTKTFFFLLCLLARTIASSNDPESEIIPDWLNKDLLLLAELNKTYAWGEGQGLCTPDQIKKQTQCFLEVPAEVYEISQGDMVRMRCRVMNQKGKAQWRAKNMFLGYDRSIPAEPTYSMQGDASQGQHDLVISKVSPKDEGEYECQVTPAERQPQLRHSTTLSVLGMYDLKTNSLTVSSDLAAGLTIKL</sequence>
<evidence type="ECO:0000259" key="2">
    <source>
        <dbReference type="PROSITE" id="PS50835"/>
    </source>
</evidence>
<proteinExistence type="predicted"/>